<evidence type="ECO:0000313" key="4">
    <source>
        <dbReference type="EMBL" id="CUR52114.1"/>
    </source>
</evidence>
<feature type="domain" description="Nitroreductase" evidence="3">
    <location>
        <begin position="80"/>
        <end position="163"/>
    </location>
</feature>
<accession>A0A128A422</accession>
<reference evidence="5" key="1">
    <citation type="submission" date="2015-10" db="EMBL/GenBank/DDBJ databases">
        <authorList>
            <person name="Lehtovirta-Morley L.E."/>
            <person name="Vieille C."/>
        </authorList>
    </citation>
    <scope>NUCLEOTIDE SEQUENCE [LARGE SCALE GENOMIC DNA]</scope>
</reference>
<dbReference type="KEGG" id="ndv:NDEV_1349"/>
<dbReference type="EMBL" id="LN890280">
    <property type="protein sequence ID" value="CUR52114.1"/>
    <property type="molecule type" value="Genomic_DNA"/>
</dbReference>
<evidence type="ECO:0000259" key="3">
    <source>
        <dbReference type="Pfam" id="PF00881"/>
    </source>
</evidence>
<dbReference type="Proteomes" id="UP000196239">
    <property type="component" value="Chromosome 1"/>
</dbReference>
<evidence type="ECO:0000313" key="5">
    <source>
        <dbReference type="Proteomes" id="UP000196239"/>
    </source>
</evidence>
<evidence type="ECO:0000256" key="2">
    <source>
        <dbReference type="ARBA" id="ARBA00023002"/>
    </source>
</evidence>
<dbReference type="PANTHER" id="PTHR43673">
    <property type="entry name" value="NAD(P)H NITROREDUCTASE YDGI-RELATED"/>
    <property type="match status" value="1"/>
</dbReference>
<proteinExistence type="inferred from homology"/>
<comment type="similarity">
    <text evidence="1">Belongs to the nitroreductase family.</text>
</comment>
<organism evidence="4 5">
    <name type="scientific">Nitrosotalea devaniterrae</name>
    <dbReference type="NCBI Taxonomy" id="1078905"/>
    <lineage>
        <taxon>Archaea</taxon>
        <taxon>Nitrososphaerota</taxon>
        <taxon>Nitrososphaeria</taxon>
        <taxon>Nitrosotaleales</taxon>
        <taxon>Nitrosotaleaceae</taxon>
        <taxon>Nitrosotalea</taxon>
    </lineage>
</organism>
<keyword evidence="5" id="KW-1185">Reference proteome</keyword>
<dbReference type="Gene3D" id="3.40.109.10">
    <property type="entry name" value="NADH Oxidase"/>
    <property type="match status" value="1"/>
</dbReference>
<dbReference type="SUPFAM" id="SSF55469">
    <property type="entry name" value="FMN-dependent nitroreductase-like"/>
    <property type="match status" value="1"/>
</dbReference>
<gene>
    <name evidence="4" type="ORF">NDEV_1349</name>
</gene>
<evidence type="ECO:0000256" key="1">
    <source>
        <dbReference type="ARBA" id="ARBA00007118"/>
    </source>
</evidence>
<feature type="domain" description="Nitroreductase" evidence="3">
    <location>
        <begin position="20"/>
        <end position="65"/>
    </location>
</feature>
<sequence>MIDPEVQKSRSTTFEINPIIVNRWSPRSFEPSEISDKDLFSLFESARWAPSSSNSQPWRFIYAKRDSKNWNDFFSFLVDFNKQWCANASALVVIISRKNYENNGQPSLTHQFDTGAAWENLAIQAVSQGLTTHAMGGFDYAKAKATLEVPDDYDVLAMVAIGKRGPKDKLSPELQARETPNTRKPLSEIVMDGKFGNKAKSL</sequence>
<dbReference type="AlphaFoldDB" id="A0A128A422"/>
<name>A0A128A422_9ARCH</name>
<dbReference type="InterPro" id="IPR029479">
    <property type="entry name" value="Nitroreductase"/>
</dbReference>
<dbReference type="Pfam" id="PF00881">
    <property type="entry name" value="Nitroreductase"/>
    <property type="match status" value="2"/>
</dbReference>
<keyword evidence="2" id="KW-0560">Oxidoreductase</keyword>
<dbReference type="CDD" id="cd02138">
    <property type="entry name" value="TdsD-like"/>
    <property type="match status" value="1"/>
</dbReference>
<protein>
    <submittedName>
        <fullName evidence="4">Nitroreductase</fullName>
    </submittedName>
</protein>
<dbReference type="PANTHER" id="PTHR43673:SF10">
    <property type="entry name" value="NADH DEHYDROGENASE_NAD(P)H NITROREDUCTASE XCC3605-RELATED"/>
    <property type="match status" value="1"/>
</dbReference>
<dbReference type="InterPro" id="IPR000415">
    <property type="entry name" value="Nitroreductase-like"/>
</dbReference>
<dbReference type="GO" id="GO:0016491">
    <property type="term" value="F:oxidoreductase activity"/>
    <property type="evidence" value="ECO:0007669"/>
    <property type="project" value="UniProtKB-KW"/>
</dbReference>